<organism evidence="2">
    <name type="scientific">Timema shepardi</name>
    <name type="common">Walking stick</name>
    <dbReference type="NCBI Taxonomy" id="629360"/>
    <lineage>
        <taxon>Eukaryota</taxon>
        <taxon>Metazoa</taxon>
        <taxon>Ecdysozoa</taxon>
        <taxon>Arthropoda</taxon>
        <taxon>Hexapoda</taxon>
        <taxon>Insecta</taxon>
        <taxon>Pterygota</taxon>
        <taxon>Neoptera</taxon>
        <taxon>Polyneoptera</taxon>
        <taxon>Phasmatodea</taxon>
        <taxon>Timematodea</taxon>
        <taxon>Timematoidea</taxon>
        <taxon>Timematidae</taxon>
        <taxon>Timema</taxon>
    </lineage>
</organism>
<evidence type="ECO:0000313" key="2">
    <source>
        <dbReference type="EMBL" id="CAD7266252.1"/>
    </source>
</evidence>
<accession>A0A7R9B4S7</accession>
<feature type="region of interest" description="Disordered" evidence="1">
    <location>
        <begin position="1"/>
        <end position="36"/>
    </location>
</feature>
<sequence>MTRNFSPRRDQWPWSIDSGSHHHATEKKKPSLHEVTGGPGVLGVVLTTAPPRKTSLHEAISGHGMLDVVLTAAPPRNILSDFLSIECEVLKGTRIWKLFPHNKAWGRDLRQVAGLVKVVQWGVAEFYVVELHHFKEPCRRGNHKCDKLSPTSTYIRNNQRIITIQNDADTLCLALVLAVAKAVCDVKREPGCMDVNTIKYIKIGRPILKLKAEELCRDARVTLLKGGGITELKQIQAYLSEYKITVFRERWGRQVLYEGPTPSEHSFKGYMDLYFHNDKLNHFDVITSLTDTFKRSYVLHEWHVPFSNKNEHKLESACKNRYANAVCSGGIMSHFVKLESYIIFDHKKHHRTFRDRGHPLEERRSDLAASSHTTPPLLPFPSSHPPSVVRWKGLDPPEKPSAPVR</sequence>
<protein>
    <submittedName>
        <fullName evidence="2">Uncharacterized protein</fullName>
    </submittedName>
</protein>
<feature type="region of interest" description="Disordered" evidence="1">
    <location>
        <begin position="362"/>
        <end position="405"/>
    </location>
</feature>
<dbReference type="AlphaFoldDB" id="A0A7R9B4S7"/>
<evidence type="ECO:0000256" key="1">
    <source>
        <dbReference type="SAM" id="MobiDB-lite"/>
    </source>
</evidence>
<reference evidence="2" key="1">
    <citation type="submission" date="2020-11" db="EMBL/GenBank/DDBJ databases">
        <authorList>
            <person name="Tran Van P."/>
        </authorList>
    </citation>
    <scope>NUCLEOTIDE SEQUENCE</scope>
</reference>
<name>A0A7R9B4S7_TIMSH</name>
<dbReference type="EMBL" id="OC006652">
    <property type="protein sequence ID" value="CAD7266252.1"/>
    <property type="molecule type" value="Genomic_DNA"/>
</dbReference>
<gene>
    <name evidence="2" type="ORF">TSIB3V08_LOCUS10274</name>
</gene>
<proteinExistence type="predicted"/>